<name>A0A091ANR5_9GAMM</name>
<dbReference type="Gene3D" id="2.180.10.10">
    <property type="entry name" value="RHS repeat-associated core"/>
    <property type="match status" value="3"/>
</dbReference>
<dbReference type="EMBL" id="AVCI01000045">
    <property type="protein sequence ID" value="KFN40991.1"/>
    <property type="molecule type" value="Genomic_DNA"/>
</dbReference>
<accession>A0A091ANR5</accession>
<dbReference type="NCBIfam" id="TIGR03696">
    <property type="entry name" value="Rhs_assc_core"/>
    <property type="match status" value="1"/>
</dbReference>
<dbReference type="InterPro" id="IPR022385">
    <property type="entry name" value="Rhs_assc_core"/>
</dbReference>
<dbReference type="InterPro" id="IPR050708">
    <property type="entry name" value="T6SS_VgrG/RHS"/>
</dbReference>
<dbReference type="InterPro" id="IPR006530">
    <property type="entry name" value="YD"/>
</dbReference>
<reference evidence="3 4" key="1">
    <citation type="submission" date="2013-09" db="EMBL/GenBank/DDBJ databases">
        <title>Genome sequencing of Arenimonas oryziterrae.</title>
        <authorList>
            <person name="Chen F."/>
            <person name="Wang G."/>
        </authorList>
    </citation>
    <scope>NUCLEOTIDE SEQUENCE [LARGE SCALE GENOMIC DNA]</scope>
    <source>
        <strain evidence="3 4">YC6267</strain>
    </source>
</reference>
<dbReference type="InterPro" id="IPR031325">
    <property type="entry name" value="RHS_repeat"/>
</dbReference>
<dbReference type="NCBIfam" id="TIGR01643">
    <property type="entry name" value="YD_repeat_2x"/>
    <property type="match status" value="1"/>
</dbReference>
<evidence type="ECO:0000313" key="3">
    <source>
        <dbReference type="EMBL" id="KFN40991.1"/>
    </source>
</evidence>
<proteinExistence type="predicted"/>
<dbReference type="PANTHER" id="PTHR32305">
    <property type="match status" value="1"/>
</dbReference>
<dbReference type="PATRIC" id="fig|1121015.4.peg.2415"/>
<organism evidence="3 4">
    <name type="scientific">Arenimonas oryziterrae DSM 21050 = YC6267</name>
    <dbReference type="NCBI Taxonomy" id="1121015"/>
    <lineage>
        <taxon>Bacteria</taxon>
        <taxon>Pseudomonadati</taxon>
        <taxon>Pseudomonadota</taxon>
        <taxon>Gammaproteobacteria</taxon>
        <taxon>Lysobacterales</taxon>
        <taxon>Lysobacteraceae</taxon>
        <taxon>Arenimonas</taxon>
    </lineage>
</organism>
<dbReference type="Proteomes" id="UP000029385">
    <property type="component" value="Unassembled WGS sequence"/>
</dbReference>
<dbReference type="PANTHER" id="PTHR32305:SF15">
    <property type="entry name" value="PROTEIN RHSA-RELATED"/>
    <property type="match status" value="1"/>
</dbReference>
<dbReference type="eggNOG" id="COG3209">
    <property type="taxonomic scope" value="Bacteria"/>
</dbReference>
<dbReference type="Pfam" id="PF05593">
    <property type="entry name" value="RHS_repeat"/>
    <property type="match status" value="1"/>
</dbReference>
<dbReference type="RefSeq" id="WP_022967684.1">
    <property type="nucleotide sequence ID" value="NZ_ATVD01000001.1"/>
</dbReference>
<dbReference type="Pfam" id="PF25023">
    <property type="entry name" value="TEN_YD-shell"/>
    <property type="match status" value="1"/>
</dbReference>
<keyword evidence="4" id="KW-1185">Reference proteome</keyword>
<evidence type="ECO:0000313" key="4">
    <source>
        <dbReference type="Proteomes" id="UP000029385"/>
    </source>
</evidence>
<evidence type="ECO:0000256" key="1">
    <source>
        <dbReference type="ARBA" id="ARBA00022737"/>
    </source>
</evidence>
<sequence>MFAIAACAIAGFVHAVDVADEYSRQIKSAEAIGVLGPDLFGDRSNFYTGATEFAVIDVRVPGNEALPVQIGRHFSVGNADTNGLDRAFMDWDIEIAHLSGTFGRDGWQGQVAGKPDQRCSVSQYTAVPPTVVHQGVGFSGDDYWSGNSLYVPGSGTQEMLTASATDNPQQPVQAGRRWFWVTNSQWYLSCLPATANGVPGEGFFAVAPDGTSYRFDWIVSRPTASFSKPAPGPSFAAVASRKTGPAPQIAATPTLPRREVHIYPTRVQDRFGNAVDYVYDAAHPWRLLRLIASDGRQITLSYDAGGRIVAVSDGLRTWTYLYSSTGLVAVVLPDASRWTYDFSRLTAATPWVTDEPNTCDALGQVLGKAFTGTVTHPSGASAEFVFDTVRHGRSQVEKQCVYSGASYAAAHARYPKQFDTLALLRKTITGPGLAPAQWSYDYGPANDSYAGECTEPCPGTKTVDVHGPGNEFTRYTFGNRFFDNEGKLLKIEQGSGPDAILTTQETTYLLDGRGQAFPAQVGVSPYLKGDRAGERLTPPVSRVITRQGTSFRWEVARDANGAYAFDAFARPLRVIQASSLGYTRGDTTTYFDDRSAWVLGQIASVNDTATGEPIRRIDYDARAMPWKTYAFGVLEQTLTYAGDGSLQSIRDGRGNTTTLTQWFRGIPRRIQQADGTERRAEVDAAGRLLSVTDENGFRTGYHYDAMGRLARAIPPEGGTTVWNDTVRSFVPVASEEFGLPAGHWRQTTSTGQGRTTTYYDGRWQPVLTQVEDTSRAASRSFVLRRYDAQGREVFVSYPVATLARIDDPLPGTRRVFDALGRVIRTEIDSEAGVLAETTEYLPAFATRTRDARGNERVTRYQAFDEPDSGHPVALSLPLSVQIAIDRDRYGKALAITRRGTYLGQALAATRRWIYDRRQRLCKTLEPESGATLFDYDAAGNLDWRASAPTLAEPVCDRELVATELTTRYTYDAMNRVTHVRSPDGIADVDTVYTPDGRIDTLVANNPEDARVTTHYEYNPRRLLVREASSQTLPNYQLVLGTRYDANGHPESLTYPDGQTVWLAPDALGRPTRIGDYVGGIDYFPDGAIRGFAYGNGLTHAMTQNARHLPARSRDAGESLVVLDDAISFDARGNVTRLIDLAHAGRTNRRLTYDALDRLISASAPQLWGIADYAYDPLDNLRLADVGERRYRYHYDAARQQLSAIGTPAGLQQVAVEHDVRGNITRRDTLAFAFDSRNRLNAAIGVEHYRYDGQGRRVQATGRDGAVMLWQYNEQGQLLYVSDGRRRVNTAYLYLGQSQVATRSVAWGSGAITIRYRHTDALGSPVAETDATGAVVSRTDYAPFGEALNAAIDDTGYAGHVMDAATGLSYLQQRYYDPRLGRFLSVDPMAVDPRSGWNFNRYAYAANNPYTFTDPDGRVIEFAPGTTQEFKNNVQAAIKYLASQGAADGFAKLQADPAVLTIRQAADPTDASQTRYNAFGNVITWADRGAVEVTDATTGVKGTLSPALMMGHEVEHAVNELDGAFTTNTAIVDAQYDTAEERNVIVNYENQAARNLREPVRGDHGGTPVPARCSVPDCL</sequence>
<keyword evidence="1" id="KW-0677">Repeat</keyword>
<feature type="domain" description="Teneurin-like YD-shell" evidence="2">
    <location>
        <begin position="1121"/>
        <end position="1408"/>
    </location>
</feature>
<comment type="caution">
    <text evidence="3">The sequence shown here is derived from an EMBL/GenBank/DDBJ whole genome shotgun (WGS) entry which is preliminary data.</text>
</comment>
<evidence type="ECO:0000259" key="2">
    <source>
        <dbReference type="Pfam" id="PF25023"/>
    </source>
</evidence>
<protein>
    <recommendedName>
        <fullName evidence="2">Teneurin-like YD-shell domain-containing protein</fullName>
    </recommendedName>
</protein>
<dbReference type="STRING" id="1121015.GCA_000420545_00010"/>
<gene>
    <name evidence="3" type="ORF">N789_03675</name>
</gene>
<dbReference type="InterPro" id="IPR056823">
    <property type="entry name" value="TEN-like_YD-shell"/>
</dbReference>